<organism evidence="1 2">
    <name type="scientific">Wenyingzhuangia fucanilytica</name>
    <dbReference type="NCBI Taxonomy" id="1790137"/>
    <lineage>
        <taxon>Bacteria</taxon>
        <taxon>Pseudomonadati</taxon>
        <taxon>Bacteroidota</taxon>
        <taxon>Flavobacteriia</taxon>
        <taxon>Flavobacteriales</taxon>
        <taxon>Flavobacteriaceae</taxon>
        <taxon>Wenyingzhuangia</taxon>
    </lineage>
</organism>
<keyword evidence="2" id="KW-1185">Reference proteome</keyword>
<name>A0A1B1Y8P1_9FLAO</name>
<protein>
    <recommendedName>
        <fullName evidence="3">HMA domain-containing protein</fullName>
    </recommendedName>
</protein>
<dbReference type="Proteomes" id="UP000092967">
    <property type="component" value="Chromosome"/>
</dbReference>
<evidence type="ECO:0008006" key="3">
    <source>
        <dbReference type="Google" id="ProtNLM"/>
    </source>
</evidence>
<reference evidence="1 2" key="1">
    <citation type="submission" date="2016-02" db="EMBL/GenBank/DDBJ databases">
        <authorList>
            <person name="Wen L."/>
            <person name="He K."/>
            <person name="Yang H."/>
        </authorList>
    </citation>
    <scope>NUCLEOTIDE SEQUENCE [LARGE SCALE GENOMIC DNA]</scope>
    <source>
        <strain evidence="1 2">CZ1127</strain>
    </source>
</reference>
<dbReference type="KEGG" id="wfu:AXE80_12940"/>
<proteinExistence type="predicted"/>
<gene>
    <name evidence="1" type="ORF">AXE80_12940</name>
</gene>
<evidence type="ECO:0000313" key="1">
    <source>
        <dbReference type="EMBL" id="ANW97135.1"/>
    </source>
</evidence>
<evidence type="ECO:0000313" key="2">
    <source>
        <dbReference type="Proteomes" id="UP000092967"/>
    </source>
</evidence>
<dbReference type="AlphaFoldDB" id="A0A1B1Y8P1"/>
<sequence length="86" mass="10078">MLPFRTEIRNSPKCQTLKVYMNDTACDQECKELLENISGIESIEIQESISRNRVEENLTIYIKDDADVNRVQKLVENKLDQHFAFD</sequence>
<dbReference type="EMBL" id="CP014224">
    <property type="protein sequence ID" value="ANW97135.1"/>
    <property type="molecule type" value="Genomic_DNA"/>
</dbReference>
<accession>A0A1B1Y8P1</accession>